<dbReference type="InterPro" id="IPR050921">
    <property type="entry name" value="T4SS_GSP_E_ATPase"/>
</dbReference>
<name>A0ABN0G0Q3_9BURK</name>
<dbReference type="InterPro" id="IPR027417">
    <property type="entry name" value="P-loop_NTPase"/>
</dbReference>
<dbReference type="InterPro" id="IPR003593">
    <property type="entry name" value="AAA+_ATPase"/>
</dbReference>
<proteinExistence type="inferred from homology"/>
<evidence type="ECO:0000259" key="2">
    <source>
        <dbReference type="PROSITE" id="PS00662"/>
    </source>
</evidence>
<reference evidence="4" key="1">
    <citation type="journal article" date="2012" name="J. Bacteriol.">
        <title>Revised Genome Sequence of Burkholderia thailandensis MSMB43 with Improved Annotation.</title>
        <authorList>
            <person name="Zhuo Y."/>
            <person name="Liu L."/>
            <person name="Wang Q."/>
            <person name="Liu X."/>
            <person name="Ren B."/>
            <person name="Liu M."/>
            <person name="Ni P."/>
            <person name="Cheng Y.Q."/>
            <person name="Zhang L."/>
        </authorList>
    </citation>
    <scope>NUCLEOTIDE SEQUENCE [LARGE SCALE GENOMIC DNA]</scope>
    <source>
        <strain evidence="4">MSMB43</strain>
    </source>
</reference>
<evidence type="ECO:0000313" key="3">
    <source>
        <dbReference type="EMBL" id="EIP85756.1"/>
    </source>
</evidence>
<dbReference type="EMBL" id="JH692066">
    <property type="protein sequence ID" value="EIP85756.1"/>
    <property type="molecule type" value="Genomic_DNA"/>
</dbReference>
<keyword evidence="4" id="KW-1185">Reference proteome</keyword>
<dbReference type="SMART" id="SM00382">
    <property type="entry name" value="AAA"/>
    <property type="match status" value="1"/>
</dbReference>
<evidence type="ECO:0000313" key="4">
    <source>
        <dbReference type="Proteomes" id="UP000004682"/>
    </source>
</evidence>
<dbReference type="Pfam" id="PF00437">
    <property type="entry name" value="T2SSE"/>
    <property type="match status" value="1"/>
</dbReference>
<protein>
    <submittedName>
        <fullName evidence="3">Twitching motility protein PilT</fullName>
    </submittedName>
</protein>
<dbReference type="PROSITE" id="PS00662">
    <property type="entry name" value="T2SP_E"/>
    <property type="match status" value="1"/>
</dbReference>
<gene>
    <name evidence="3" type="ORF">A33K_17814</name>
</gene>
<dbReference type="SUPFAM" id="SSF52540">
    <property type="entry name" value="P-loop containing nucleoside triphosphate hydrolases"/>
    <property type="match status" value="1"/>
</dbReference>
<dbReference type="PANTHER" id="PTHR30486">
    <property type="entry name" value="TWITCHING MOTILITY PROTEIN PILT"/>
    <property type="match status" value="1"/>
</dbReference>
<feature type="domain" description="Bacterial type II secretion system protein E" evidence="2">
    <location>
        <begin position="219"/>
        <end position="233"/>
    </location>
</feature>
<dbReference type="Gene3D" id="3.40.50.300">
    <property type="entry name" value="P-loop containing nucleotide triphosphate hydrolases"/>
    <property type="match status" value="1"/>
</dbReference>
<accession>A0ABN0G0Q3</accession>
<comment type="similarity">
    <text evidence="1">Belongs to the GSP E family.</text>
</comment>
<dbReference type="PANTHER" id="PTHR30486:SF6">
    <property type="entry name" value="TYPE IV PILUS RETRACTATION ATPASE PILT"/>
    <property type="match status" value="1"/>
</dbReference>
<sequence length="383" mass="42829">MLHRNAPPIPFIRIAKMNQHAAAPMRDLASEVLGLIDLKQMFTDIHIEQDRSVTIKTPRGWVETSEEPVLLDDMRPLLDAIDEHWESALRQGTLDRPFVLTRCRLRCHVYRAGGGRKIVISMRRLPLKPLPLEELGLPVYVRSMLDNTKGIILVTGPTGSGKTTTIASLLEHVNATRNTHIVTIEEPIEYYLERRQSIISQREVPTDTPNFPHGLREALRQKPDVVMVGEVRDAQTADTLLQAGESGHLVLATMHTGSAVSALNKLLSFFPAGERDRHAVALAESLIGIVCQSLVPSADGESLVLASELLFNNNNQVAKLIADPTKLHLVNEFLRRREDNMSRSLNDDLAALAARNRITTKDALRATYNRLELHEMMQSIVNR</sequence>
<evidence type="ECO:0000256" key="1">
    <source>
        <dbReference type="ARBA" id="ARBA00006611"/>
    </source>
</evidence>
<dbReference type="InterPro" id="IPR001482">
    <property type="entry name" value="T2SS/T4SS_dom"/>
</dbReference>
<dbReference type="Proteomes" id="UP000004682">
    <property type="component" value="Unassembled WGS sequence"/>
</dbReference>
<organism evidence="3 4">
    <name type="scientific">Burkholderia humptydooensis MSMB43</name>
    <dbReference type="NCBI Taxonomy" id="441157"/>
    <lineage>
        <taxon>Bacteria</taxon>
        <taxon>Pseudomonadati</taxon>
        <taxon>Pseudomonadota</taxon>
        <taxon>Betaproteobacteria</taxon>
        <taxon>Burkholderiales</taxon>
        <taxon>Burkholderiaceae</taxon>
        <taxon>Burkholderia</taxon>
        <taxon>pseudomallei group</taxon>
    </lineage>
</organism>